<evidence type="ECO:0000313" key="3">
    <source>
        <dbReference type="Proteomes" id="UP001311232"/>
    </source>
</evidence>
<sequence length="171" mass="19392">MKFNVTLKIPLSNFKYIIQLYILRSRNMCGFTTCSQGCRTKEPTTRANPTHSSGVFVAILMQARSRNALSALNKSKVLCTTLNMLLSATDSSDQHICLIRQILEDDALSLLCEHHRLCCCLLCINAFFVVFIFLRVFFTLAAFLLLFSPVFDHFSEECLFGLLKQLTPNPK</sequence>
<dbReference type="EMBL" id="JAHHUM010001826">
    <property type="protein sequence ID" value="KAK5608318.1"/>
    <property type="molecule type" value="Genomic_DNA"/>
</dbReference>
<keyword evidence="1" id="KW-0812">Transmembrane</keyword>
<proteinExistence type="predicted"/>
<keyword evidence="3" id="KW-1185">Reference proteome</keyword>
<keyword evidence="1" id="KW-1133">Transmembrane helix</keyword>
<feature type="transmembrane region" description="Helical" evidence="1">
    <location>
        <begin position="126"/>
        <end position="147"/>
    </location>
</feature>
<reference evidence="2 3" key="1">
    <citation type="submission" date="2021-06" db="EMBL/GenBank/DDBJ databases">
        <authorList>
            <person name="Palmer J.M."/>
        </authorList>
    </citation>
    <scope>NUCLEOTIDE SEQUENCE [LARGE SCALE GENOMIC DNA]</scope>
    <source>
        <strain evidence="2 3">MEX-2019</strain>
        <tissue evidence="2">Muscle</tissue>
    </source>
</reference>
<organism evidence="2 3">
    <name type="scientific">Crenichthys baileyi</name>
    <name type="common">White River springfish</name>
    <dbReference type="NCBI Taxonomy" id="28760"/>
    <lineage>
        <taxon>Eukaryota</taxon>
        <taxon>Metazoa</taxon>
        <taxon>Chordata</taxon>
        <taxon>Craniata</taxon>
        <taxon>Vertebrata</taxon>
        <taxon>Euteleostomi</taxon>
        <taxon>Actinopterygii</taxon>
        <taxon>Neopterygii</taxon>
        <taxon>Teleostei</taxon>
        <taxon>Neoteleostei</taxon>
        <taxon>Acanthomorphata</taxon>
        <taxon>Ovalentaria</taxon>
        <taxon>Atherinomorphae</taxon>
        <taxon>Cyprinodontiformes</taxon>
        <taxon>Goodeidae</taxon>
        <taxon>Crenichthys</taxon>
    </lineage>
</organism>
<accession>A0AAV9RH18</accession>
<keyword evidence="1" id="KW-0472">Membrane</keyword>
<dbReference type="Proteomes" id="UP001311232">
    <property type="component" value="Unassembled WGS sequence"/>
</dbReference>
<comment type="caution">
    <text evidence="2">The sequence shown here is derived from an EMBL/GenBank/DDBJ whole genome shotgun (WGS) entry which is preliminary data.</text>
</comment>
<evidence type="ECO:0000313" key="2">
    <source>
        <dbReference type="EMBL" id="KAK5608318.1"/>
    </source>
</evidence>
<evidence type="ECO:0000256" key="1">
    <source>
        <dbReference type="SAM" id="Phobius"/>
    </source>
</evidence>
<name>A0AAV9RH18_9TELE</name>
<dbReference type="AlphaFoldDB" id="A0AAV9RH18"/>
<protein>
    <submittedName>
        <fullName evidence="2">Uncharacterized protein</fullName>
    </submittedName>
</protein>
<gene>
    <name evidence="2" type="ORF">CRENBAI_000922</name>
</gene>